<sequence length="66" mass="6881">MTTPTTSPVAPNEASSGPVIERAPSYTTSASRPTTPNTVTNRHALNAGRVAPMRLNATSPFAPTRC</sequence>
<feature type="compositionally biased region" description="Polar residues" evidence="1">
    <location>
        <begin position="25"/>
        <end position="43"/>
    </location>
</feature>
<dbReference type="EMBL" id="CSAE01000567">
    <property type="protein sequence ID" value="COW53825.1"/>
    <property type="molecule type" value="Genomic_DNA"/>
</dbReference>
<feature type="region of interest" description="Disordered" evidence="1">
    <location>
        <begin position="1"/>
        <end position="66"/>
    </location>
</feature>
<name>A0A0U0S8W5_MYCTX</name>
<evidence type="ECO:0000313" key="2">
    <source>
        <dbReference type="EMBL" id="COW53825.1"/>
    </source>
</evidence>
<reference evidence="3" key="1">
    <citation type="submission" date="2015-03" db="EMBL/GenBank/DDBJ databases">
        <authorList>
            <consortium name="Pathogen Informatics"/>
        </authorList>
    </citation>
    <scope>NUCLEOTIDE SEQUENCE [LARGE SCALE GENOMIC DNA]</scope>
    <source>
        <strain evidence="3">K00500041</strain>
    </source>
</reference>
<dbReference type="Proteomes" id="UP000038802">
    <property type="component" value="Unassembled WGS sequence"/>
</dbReference>
<protein>
    <submittedName>
        <fullName evidence="2">Uncharacterized protein</fullName>
    </submittedName>
</protein>
<feature type="compositionally biased region" description="Polar residues" evidence="1">
    <location>
        <begin position="1"/>
        <end position="15"/>
    </location>
</feature>
<evidence type="ECO:0000256" key="1">
    <source>
        <dbReference type="SAM" id="MobiDB-lite"/>
    </source>
</evidence>
<accession>A0A0U0S8W5</accession>
<dbReference type="AlphaFoldDB" id="A0A0U0S8W5"/>
<proteinExistence type="predicted"/>
<feature type="compositionally biased region" description="Polar residues" evidence="1">
    <location>
        <begin position="56"/>
        <end position="66"/>
    </location>
</feature>
<gene>
    <name evidence="2" type="ORF">ERS007703_03822</name>
</gene>
<organism evidence="2 3">
    <name type="scientific">Mycobacterium tuberculosis</name>
    <dbReference type="NCBI Taxonomy" id="1773"/>
    <lineage>
        <taxon>Bacteria</taxon>
        <taxon>Bacillati</taxon>
        <taxon>Actinomycetota</taxon>
        <taxon>Actinomycetes</taxon>
        <taxon>Mycobacteriales</taxon>
        <taxon>Mycobacteriaceae</taxon>
        <taxon>Mycobacterium</taxon>
        <taxon>Mycobacterium tuberculosis complex</taxon>
    </lineage>
</organism>
<evidence type="ECO:0000313" key="3">
    <source>
        <dbReference type="Proteomes" id="UP000038802"/>
    </source>
</evidence>